<dbReference type="AlphaFoldDB" id="N9QC40"/>
<feature type="transmembrane region" description="Helical" evidence="1">
    <location>
        <begin position="7"/>
        <end position="25"/>
    </location>
</feature>
<evidence type="ECO:0000256" key="1">
    <source>
        <dbReference type="SAM" id="Phobius"/>
    </source>
</evidence>
<feature type="transmembrane region" description="Helical" evidence="1">
    <location>
        <begin position="269"/>
        <end position="290"/>
    </location>
</feature>
<feature type="transmembrane region" description="Helical" evidence="1">
    <location>
        <begin position="170"/>
        <end position="194"/>
    </location>
</feature>
<accession>N9QC40</accession>
<dbReference type="HOGENOM" id="CLU_789007_0_0_6"/>
<reference evidence="2 3" key="1">
    <citation type="submission" date="2013-02" db="EMBL/GenBank/DDBJ databases">
        <title>The Genome Sequence of Acinetobacter sp. NIPH 2168.</title>
        <authorList>
            <consortium name="The Broad Institute Genome Sequencing Platform"/>
            <consortium name="The Broad Institute Genome Sequencing Center for Infectious Disease"/>
            <person name="Cerqueira G."/>
            <person name="Feldgarden M."/>
            <person name="Courvalin P."/>
            <person name="Perichon B."/>
            <person name="Grillot-Courvalin C."/>
            <person name="Clermont D."/>
            <person name="Rocha E."/>
            <person name="Yoon E.-J."/>
            <person name="Nemec A."/>
            <person name="Walker B."/>
            <person name="Young S.K."/>
            <person name="Zeng Q."/>
            <person name="Gargeya S."/>
            <person name="Fitzgerald M."/>
            <person name="Haas B."/>
            <person name="Abouelleil A."/>
            <person name="Alvarado L."/>
            <person name="Arachchi H.M."/>
            <person name="Berlin A.M."/>
            <person name="Chapman S.B."/>
            <person name="Dewar J."/>
            <person name="Goldberg J."/>
            <person name="Griggs A."/>
            <person name="Gujja S."/>
            <person name="Hansen M."/>
            <person name="Howarth C."/>
            <person name="Imamovic A."/>
            <person name="Larimer J."/>
            <person name="McCowan C."/>
            <person name="Murphy C."/>
            <person name="Neiman D."/>
            <person name="Pearson M."/>
            <person name="Priest M."/>
            <person name="Roberts A."/>
            <person name="Saif S."/>
            <person name="Shea T."/>
            <person name="Sisk P."/>
            <person name="Sykes S."/>
            <person name="Wortman J."/>
            <person name="Nusbaum C."/>
            <person name="Birren B."/>
        </authorList>
    </citation>
    <scope>NUCLEOTIDE SEQUENCE [LARGE SCALE GENOMIC DNA]</scope>
    <source>
        <strain evidence="2 3">NIPH 2168</strain>
    </source>
</reference>
<feature type="transmembrane region" description="Helical" evidence="1">
    <location>
        <begin position="322"/>
        <end position="341"/>
    </location>
</feature>
<dbReference type="EMBL" id="APRW01000008">
    <property type="protein sequence ID" value="ENX24005.1"/>
    <property type="molecule type" value="Genomic_DNA"/>
</dbReference>
<proteinExistence type="predicted"/>
<keyword evidence="1" id="KW-0472">Membrane</keyword>
<dbReference type="RefSeq" id="WP_005255805.1">
    <property type="nucleotide sequence ID" value="NZ_BMDR01000008.1"/>
</dbReference>
<dbReference type="OrthoDB" id="9974884at2"/>
<gene>
    <name evidence="2" type="ORF">F892_00622</name>
</gene>
<evidence type="ECO:0000313" key="3">
    <source>
        <dbReference type="Proteomes" id="UP000013173"/>
    </source>
</evidence>
<feature type="transmembrane region" description="Helical" evidence="1">
    <location>
        <begin position="71"/>
        <end position="88"/>
    </location>
</feature>
<comment type="caution">
    <text evidence="2">The sequence shown here is derived from an EMBL/GenBank/DDBJ whole genome shotgun (WGS) entry which is preliminary data.</text>
</comment>
<sequence>MIIDKKLIIYFIVFLFLNTFSAIYFENGKVGDFLVTNYDELRYLLASDSIIQDTRTYGIIFTLENFYNYSQSIHFLHYFILSFFRYYFSDSMVAWNIYQLSVYMVGSYYFGKFLRLEYDFVSSNEELLGTFLLLFYPVFYFLTFSLMRDIAIFSLLAVCLYHYKSNNYKLLVLFLLIISLYRLNMMLCILVYIIVDQFRGKGFKSILKYITLTSLILFVVDKISINFLSRHVNRIYEFNLLGFINEFLVFLLSPLPISVDPSLPPYLRLWFMLSFWICILLLFVYMVFLFQKKNIQLVLKFPILCMSLFYVATYSIEAGIGFRQSAILLPFIYIPIFLYFIKQIFPVKKLL</sequence>
<keyword evidence="1" id="KW-1133">Transmembrane helix</keyword>
<feature type="transmembrane region" description="Helical" evidence="1">
    <location>
        <begin position="297"/>
        <end position="316"/>
    </location>
</feature>
<organism evidence="2 3">
    <name type="scientific">Acinetobacter vivianii</name>
    <dbReference type="NCBI Taxonomy" id="1776742"/>
    <lineage>
        <taxon>Bacteria</taxon>
        <taxon>Pseudomonadati</taxon>
        <taxon>Pseudomonadota</taxon>
        <taxon>Gammaproteobacteria</taxon>
        <taxon>Moraxellales</taxon>
        <taxon>Moraxellaceae</taxon>
        <taxon>Acinetobacter</taxon>
    </lineage>
</organism>
<dbReference type="GeneID" id="303684836"/>
<protein>
    <recommendedName>
        <fullName evidence="4">Glycosyltransferase RgtA/B/C/D-like domain-containing protein</fullName>
    </recommendedName>
</protein>
<name>N9QC40_9GAMM</name>
<dbReference type="Proteomes" id="UP000013173">
    <property type="component" value="Unassembled WGS sequence"/>
</dbReference>
<feature type="transmembrane region" description="Helical" evidence="1">
    <location>
        <begin position="131"/>
        <end position="158"/>
    </location>
</feature>
<evidence type="ECO:0008006" key="4">
    <source>
        <dbReference type="Google" id="ProtNLM"/>
    </source>
</evidence>
<dbReference type="PATRIC" id="fig|1217706.3.peg.595"/>
<keyword evidence="3" id="KW-1185">Reference proteome</keyword>
<feature type="transmembrane region" description="Helical" evidence="1">
    <location>
        <begin position="240"/>
        <end position="257"/>
    </location>
</feature>
<evidence type="ECO:0000313" key="2">
    <source>
        <dbReference type="EMBL" id="ENX24005.1"/>
    </source>
</evidence>
<keyword evidence="1" id="KW-0812">Transmembrane</keyword>
<feature type="transmembrane region" description="Helical" evidence="1">
    <location>
        <begin position="206"/>
        <end position="228"/>
    </location>
</feature>
<feature type="transmembrane region" description="Helical" evidence="1">
    <location>
        <begin position="95"/>
        <end position="111"/>
    </location>
</feature>